<dbReference type="EMBL" id="JAACJM010000255">
    <property type="protein sequence ID" value="KAF5334599.1"/>
    <property type="molecule type" value="Genomic_DNA"/>
</dbReference>
<name>A0A8H5C4H8_9AGAR</name>
<proteinExistence type="predicted"/>
<dbReference type="AlphaFoldDB" id="A0A8H5C4H8"/>
<evidence type="ECO:0000256" key="1">
    <source>
        <dbReference type="SAM" id="MobiDB-lite"/>
    </source>
</evidence>
<accession>A0A8H5C4H8</accession>
<evidence type="ECO:0000313" key="2">
    <source>
        <dbReference type="EMBL" id="KAF5334599.1"/>
    </source>
</evidence>
<reference evidence="2 3" key="1">
    <citation type="journal article" date="2020" name="ISME J.">
        <title>Uncovering the hidden diversity of litter-decomposition mechanisms in mushroom-forming fungi.</title>
        <authorList>
            <person name="Floudas D."/>
            <person name="Bentzer J."/>
            <person name="Ahren D."/>
            <person name="Johansson T."/>
            <person name="Persson P."/>
            <person name="Tunlid A."/>
        </authorList>
    </citation>
    <scope>NUCLEOTIDE SEQUENCE [LARGE SCALE GENOMIC DNA]</scope>
    <source>
        <strain evidence="2 3">CBS 291.85</strain>
    </source>
</reference>
<feature type="region of interest" description="Disordered" evidence="1">
    <location>
        <begin position="473"/>
        <end position="517"/>
    </location>
</feature>
<feature type="compositionally biased region" description="Acidic residues" evidence="1">
    <location>
        <begin position="473"/>
        <end position="507"/>
    </location>
</feature>
<gene>
    <name evidence="2" type="ORF">D9758_018430</name>
</gene>
<keyword evidence="3" id="KW-1185">Reference proteome</keyword>
<evidence type="ECO:0000313" key="3">
    <source>
        <dbReference type="Proteomes" id="UP000559256"/>
    </source>
</evidence>
<feature type="compositionally biased region" description="Basic residues" evidence="1">
    <location>
        <begin position="102"/>
        <end position="111"/>
    </location>
</feature>
<dbReference type="Proteomes" id="UP000559256">
    <property type="component" value="Unassembled WGS sequence"/>
</dbReference>
<feature type="compositionally biased region" description="Basic and acidic residues" evidence="1">
    <location>
        <begin position="79"/>
        <end position="101"/>
    </location>
</feature>
<feature type="compositionally biased region" description="Basic and acidic residues" evidence="1">
    <location>
        <begin position="44"/>
        <end position="69"/>
    </location>
</feature>
<comment type="caution">
    <text evidence="2">The sequence shown here is derived from an EMBL/GenBank/DDBJ whole genome shotgun (WGS) entry which is preliminary data.</text>
</comment>
<feature type="region of interest" description="Disordered" evidence="1">
    <location>
        <begin position="44"/>
        <end position="111"/>
    </location>
</feature>
<dbReference type="OrthoDB" id="2687259at2759"/>
<feature type="region of interest" description="Disordered" evidence="1">
    <location>
        <begin position="194"/>
        <end position="214"/>
    </location>
</feature>
<sequence>MATWHALAKLRLHSETTLQILEGVTRELGIQLRQFKTQVCDKIETRETPKERTKRERREALEEERRDGEVQEAPKASGIKKDNEGKGKTRSDSDEGKESRKEKKKRRRKVQKNFNLFTYKLHALGDYAPTIRRKGTTDNFSTQIGEQEHRLVKVFYVRTNRRNFVSQISKQNARKRRSEAIAQRELRFVKKSPLMKDTDSDPLPATNPNKPYHISESERYPITIDQFMQNYHNDEAVRDFGLKLRNYILTSLGRSGDPSTITPADRNTIIIQNNKMFEHKILRTNFITYDRRRDQDFINPRTRSDVMVLSQQDQHPYCKEDLVGTPATSIYFLWVRWYTLDTSYTLGFSNHQLPRVSFIDSSDPNAFGFIHPKDVVRAVHLIPHFQTKTTKSLLSISIARRDDENDRDWQYYDIVICFMRYTGLGVGHIATYHLTSTLREEIIAQYVKRTNTESHDEDGEITVENQYDEAEVGIASDEEGVEGVVVEEDSESEGEEEGDENEGGANDEVEHIGYSVL</sequence>
<organism evidence="2 3">
    <name type="scientific">Tetrapyrgos nigripes</name>
    <dbReference type="NCBI Taxonomy" id="182062"/>
    <lineage>
        <taxon>Eukaryota</taxon>
        <taxon>Fungi</taxon>
        <taxon>Dikarya</taxon>
        <taxon>Basidiomycota</taxon>
        <taxon>Agaricomycotina</taxon>
        <taxon>Agaricomycetes</taxon>
        <taxon>Agaricomycetidae</taxon>
        <taxon>Agaricales</taxon>
        <taxon>Marasmiineae</taxon>
        <taxon>Marasmiaceae</taxon>
        <taxon>Tetrapyrgos</taxon>
    </lineage>
</organism>
<protein>
    <submittedName>
        <fullName evidence="2">Uncharacterized protein</fullName>
    </submittedName>
</protein>